<gene>
    <name evidence="2" type="ORF">Q5H94_06155</name>
</gene>
<sequence>MKLCSPLAAKAMIMRVLIACSAVVFATLSAAPGVGATVNIDVRDASGQPMPNAVVLIDSPHKPAGPIKFPWPYEIAQQNIMFMPHILIVPVGASVSFPNRDKVRHHVYSFSPAKKFDLKLYGKEDARSVTFDKPGVVSLGCNIHDSMSAFVFVVDTPYAMITDASGHVTIPNVPAGAATVRLWNPAIRTTGNMLSQTITVPAGGLSATYSVRGK</sequence>
<dbReference type="Gene3D" id="2.60.40.420">
    <property type="entry name" value="Cupredoxins - blue copper proteins"/>
    <property type="match status" value="1"/>
</dbReference>
<dbReference type="InterPro" id="IPR013784">
    <property type="entry name" value="Carb-bd-like_fold"/>
</dbReference>
<proteinExistence type="predicted"/>
<evidence type="ECO:0000313" key="3">
    <source>
        <dbReference type="Proteomes" id="UP001176468"/>
    </source>
</evidence>
<dbReference type="InterPro" id="IPR008972">
    <property type="entry name" value="Cupredoxin"/>
</dbReference>
<evidence type="ECO:0000313" key="2">
    <source>
        <dbReference type="EMBL" id="MDO7841901.1"/>
    </source>
</evidence>
<dbReference type="SUPFAM" id="SSF49452">
    <property type="entry name" value="Starch-binding domain-like"/>
    <property type="match status" value="1"/>
</dbReference>
<dbReference type="Proteomes" id="UP001176468">
    <property type="component" value="Unassembled WGS sequence"/>
</dbReference>
<dbReference type="InterPro" id="IPR034242">
    <property type="entry name" value="MauL"/>
</dbReference>
<dbReference type="SUPFAM" id="SSF49503">
    <property type="entry name" value="Cupredoxins"/>
    <property type="match status" value="1"/>
</dbReference>
<keyword evidence="1" id="KW-0732">Signal</keyword>
<dbReference type="EMBL" id="JAUQSZ010000003">
    <property type="protein sequence ID" value="MDO7841901.1"/>
    <property type="molecule type" value="Genomic_DNA"/>
</dbReference>
<feature type="chain" id="PRO_5045410434" evidence="1">
    <location>
        <begin position="27"/>
        <end position="214"/>
    </location>
</feature>
<dbReference type="CDD" id="cd04221">
    <property type="entry name" value="MauL"/>
    <property type="match status" value="1"/>
</dbReference>
<name>A0ABT8ZWG3_9SPHN</name>
<dbReference type="RefSeq" id="WP_304560358.1">
    <property type="nucleotide sequence ID" value="NZ_JAUQSZ010000003.1"/>
</dbReference>
<feature type="signal peptide" evidence="1">
    <location>
        <begin position="1"/>
        <end position="26"/>
    </location>
</feature>
<organism evidence="2 3">
    <name type="scientific">Sphingomonas immobilis</name>
    <dbReference type="NCBI Taxonomy" id="3063997"/>
    <lineage>
        <taxon>Bacteria</taxon>
        <taxon>Pseudomonadati</taxon>
        <taxon>Pseudomonadota</taxon>
        <taxon>Alphaproteobacteria</taxon>
        <taxon>Sphingomonadales</taxon>
        <taxon>Sphingomonadaceae</taxon>
        <taxon>Sphingomonas</taxon>
    </lineage>
</organism>
<comment type="caution">
    <text evidence="2">The sequence shown here is derived from an EMBL/GenBank/DDBJ whole genome shotgun (WGS) entry which is preliminary data.</text>
</comment>
<reference evidence="2" key="1">
    <citation type="submission" date="2023-07" db="EMBL/GenBank/DDBJ databases">
        <authorList>
            <person name="Kim M.K."/>
        </authorList>
    </citation>
    <scope>NUCLEOTIDE SEQUENCE</scope>
    <source>
        <strain evidence="2">CA1-15</strain>
    </source>
</reference>
<keyword evidence="3" id="KW-1185">Reference proteome</keyword>
<accession>A0ABT8ZWG3</accession>
<evidence type="ECO:0000256" key="1">
    <source>
        <dbReference type="SAM" id="SignalP"/>
    </source>
</evidence>
<protein>
    <submittedName>
        <fullName evidence="2">Methylamine utilization protein</fullName>
    </submittedName>
</protein>